<keyword evidence="2" id="KW-1185">Reference proteome</keyword>
<evidence type="ECO:0000313" key="2">
    <source>
        <dbReference type="Proteomes" id="UP000249526"/>
    </source>
</evidence>
<dbReference type="AlphaFoldDB" id="A0A8G1R589"/>
<sequence>MQQNFSKSLHEDKAPWKPIQDHAPIVTDNMHTLKLWCQRIGVASPPYLFDSPALDCLGQVQVLAKTAATPDNIFEATYHYTGCPAYIIEDKFLDIMKISVSDEHEKFLEATRGSLPALRLCFEKLTEKRLFTIATSTGRSIVGFTGCEIEEGDHIVVPCGIVQVFVLRPIPEKMLVDGEKAQCFKLIGRAFLESISHPTAIDPELLRPELRGTPTTQFCLR</sequence>
<dbReference type="EMBL" id="KZ825060">
    <property type="protein sequence ID" value="RAH58737.1"/>
    <property type="molecule type" value="Genomic_DNA"/>
</dbReference>
<proteinExistence type="predicted"/>
<accession>A0A8G1R589</accession>
<name>A0A8G1R589_9EURO</name>
<protein>
    <submittedName>
        <fullName evidence="1">Uncharacterized protein</fullName>
    </submittedName>
</protein>
<dbReference type="Proteomes" id="UP000249526">
    <property type="component" value="Unassembled WGS sequence"/>
</dbReference>
<evidence type="ECO:0000313" key="1">
    <source>
        <dbReference type="EMBL" id="RAH58737.1"/>
    </source>
</evidence>
<gene>
    <name evidence="1" type="ORF">BO85DRAFT_280986</name>
</gene>
<reference evidence="1 2" key="1">
    <citation type="submission" date="2018-02" db="EMBL/GenBank/DDBJ databases">
        <title>The genomes of Aspergillus section Nigri reveals drivers in fungal speciation.</title>
        <authorList>
            <consortium name="DOE Joint Genome Institute"/>
            <person name="Vesth T.C."/>
            <person name="Nybo J."/>
            <person name="Theobald S."/>
            <person name="Brandl J."/>
            <person name="Frisvad J.C."/>
            <person name="Nielsen K.F."/>
            <person name="Lyhne E.K."/>
            <person name="Kogle M.E."/>
            <person name="Kuo A."/>
            <person name="Riley R."/>
            <person name="Clum A."/>
            <person name="Nolan M."/>
            <person name="Lipzen A."/>
            <person name="Salamov A."/>
            <person name="Henrissat B."/>
            <person name="Wiebenga A."/>
            <person name="De vries R.P."/>
            <person name="Grigoriev I.V."/>
            <person name="Mortensen U.H."/>
            <person name="Andersen M.R."/>
            <person name="Baker S.E."/>
        </authorList>
    </citation>
    <scope>NUCLEOTIDE SEQUENCE [LARGE SCALE GENOMIC DNA]</scope>
    <source>
        <strain evidence="1 2">CBS 112811</strain>
    </source>
</reference>
<organism evidence="1 2">
    <name type="scientific">Aspergillus piperis CBS 112811</name>
    <dbReference type="NCBI Taxonomy" id="1448313"/>
    <lineage>
        <taxon>Eukaryota</taxon>
        <taxon>Fungi</taxon>
        <taxon>Dikarya</taxon>
        <taxon>Ascomycota</taxon>
        <taxon>Pezizomycotina</taxon>
        <taxon>Eurotiomycetes</taxon>
        <taxon>Eurotiomycetidae</taxon>
        <taxon>Eurotiales</taxon>
        <taxon>Aspergillaceae</taxon>
        <taxon>Aspergillus</taxon>
        <taxon>Aspergillus subgen. Circumdati</taxon>
    </lineage>
</organism>
<dbReference type="GeneID" id="37158601"/>
<dbReference type="RefSeq" id="XP_025516659.1">
    <property type="nucleotide sequence ID" value="XM_025655199.1"/>
</dbReference>